<evidence type="ECO:0000313" key="2">
    <source>
        <dbReference type="Proteomes" id="UP000887043"/>
    </source>
</evidence>
<organism evidence="1 2">
    <name type="scientific">Segatella bryantii</name>
    <name type="common">Prevotella bryantii</name>
    <dbReference type="NCBI Taxonomy" id="77095"/>
    <lineage>
        <taxon>Bacteria</taxon>
        <taxon>Pseudomonadati</taxon>
        <taxon>Bacteroidota</taxon>
        <taxon>Bacteroidia</taxon>
        <taxon>Bacteroidales</taxon>
        <taxon>Prevotellaceae</taxon>
        <taxon>Segatella</taxon>
    </lineage>
</organism>
<proteinExistence type="predicted"/>
<protein>
    <submittedName>
        <fullName evidence="1">Uncharacterized protein</fullName>
    </submittedName>
</protein>
<accession>A0AA37I4Z4</accession>
<dbReference type="EMBL" id="BPTR01000002">
    <property type="protein sequence ID" value="GJG29100.1"/>
    <property type="molecule type" value="Genomic_DNA"/>
</dbReference>
<dbReference type="Proteomes" id="UP000887043">
    <property type="component" value="Unassembled WGS sequence"/>
</dbReference>
<reference evidence="1" key="1">
    <citation type="submission" date="2021-08" db="EMBL/GenBank/DDBJ databases">
        <title>Prevotella lacticifex sp. nov., isolated from rumen of cow.</title>
        <authorList>
            <person name="Shinkai T."/>
            <person name="Ikeyama N."/>
            <person name="Kumagai M."/>
            <person name="Ohmori H."/>
            <person name="Sakamoto M."/>
            <person name="Ohkuma M."/>
            <person name="Mitsumori M."/>
        </authorList>
    </citation>
    <scope>NUCLEOTIDE SEQUENCE</scope>
    <source>
        <strain evidence="1">DSM 11371</strain>
    </source>
</reference>
<sequence length="360" mass="41449">MNNSLDNCMDKVYNIILVWLNYHTRIMKRFIVAILSVFLMVSCSDSKYDFDFKSTSQALDCYQSFCDETKGKEIAHSEDVVSVLKEWKEVRDTVLSFLQKDSAYYAHSWILSRYSSIDDSIRSRLLNMVLEKNFSLKDVAVIKRGSSVYSKDVDVTASVAGILPFFSRLDSIPLYHADKNKVLSRYRDFLQSAKKKGCGNAGELKDFVREEDRIFRTFLYNLAEMSGENLSDITKGTEEICNSIFKSASQGKIDSKTTLLIMSCRSNRRILLNAETCIESLRKHRKLSLSQKKAYYWMAIQPFVSIDQLGWAALSDEQFCRICEAADEIHRLDRNSHVSKDLENVSHMVNLILKLYLTSY</sequence>
<dbReference type="AlphaFoldDB" id="A0AA37I4Z4"/>
<name>A0AA37I4Z4_SEGBR</name>
<comment type="caution">
    <text evidence="1">The sequence shown here is derived from an EMBL/GenBank/DDBJ whole genome shotgun (WGS) entry which is preliminary data.</text>
</comment>
<gene>
    <name evidence="1" type="ORF">PRRU23_28000</name>
</gene>
<evidence type="ECO:0000313" key="1">
    <source>
        <dbReference type="EMBL" id="GJG29100.1"/>
    </source>
</evidence>